<evidence type="ECO:0000313" key="2">
    <source>
        <dbReference type="Proteomes" id="UP000887565"/>
    </source>
</evidence>
<organism evidence="2 3">
    <name type="scientific">Romanomermis culicivorax</name>
    <name type="common">Nematode worm</name>
    <dbReference type="NCBI Taxonomy" id="13658"/>
    <lineage>
        <taxon>Eukaryota</taxon>
        <taxon>Metazoa</taxon>
        <taxon>Ecdysozoa</taxon>
        <taxon>Nematoda</taxon>
        <taxon>Enoplea</taxon>
        <taxon>Dorylaimia</taxon>
        <taxon>Mermithida</taxon>
        <taxon>Mermithoidea</taxon>
        <taxon>Mermithidae</taxon>
        <taxon>Romanomermis</taxon>
    </lineage>
</organism>
<feature type="region of interest" description="Disordered" evidence="1">
    <location>
        <begin position="13"/>
        <end position="73"/>
    </location>
</feature>
<evidence type="ECO:0000313" key="3">
    <source>
        <dbReference type="WBParaSite" id="nRc.2.0.1.t12214-RA"/>
    </source>
</evidence>
<name>A0A915IDE2_ROMCU</name>
<protein>
    <submittedName>
        <fullName evidence="3">Uncharacterized protein</fullName>
    </submittedName>
</protein>
<accession>A0A915IDE2</accession>
<dbReference type="AlphaFoldDB" id="A0A915IDE2"/>
<keyword evidence="2" id="KW-1185">Reference proteome</keyword>
<dbReference type="WBParaSite" id="nRc.2.0.1.t12214-RA">
    <property type="protein sequence ID" value="nRc.2.0.1.t12214-RA"/>
    <property type="gene ID" value="nRc.2.0.1.g12214"/>
</dbReference>
<proteinExistence type="predicted"/>
<sequence>MVQPLQQQAMHFMPQDAGVPLDPPLTIAMDSEEAGPAILNPDPNGPPPWNIKKSPPKVELAGPKRSRRDNKDRDKTIPLWDHLRKTKGQYFDLDCFALTMVGRARNQSNMSWKSGDHLAYHLELAATLLLPEPRNPTKKGERTLALDMPGYTLTYTPASELVSKVPLKGPSTSQTAQAGGSGQIKTQLQALAVKTQQPALDTGAAQAAGVVVVVPWSSSRGATTSRT</sequence>
<evidence type="ECO:0000256" key="1">
    <source>
        <dbReference type="SAM" id="MobiDB-lite"/>
    </source>
</evidence>
<reference evidence="3" key="1">
    <citation type="submission" date="2022-11" db="UniProtKB">
        <authorList>
            <consortium name="WormBaseParasite"/>
        </authorList>
    </citation>
    <scope>IDENTIFICATION</scope>
</reference>
<dbReference type="Proteomes" id="UP000887565">
    <property type="component" value="Unplaced"/>
</dbReference>